<keyword evidence="2" id="KW-1185">Reference proteome</keyword>
<accession>A0A8H7QGE5</accession>
<proteinExistence type="predicted"/>
<evidence type="ECO:0000313" key="2">
    <source>
        <dbReference type="Proteomes" id="UP000603453"/>
    </source>
</evidence>
<reference evidence="1" key="1">
    <citation type="submission" date="2020-12" db="EMBL/GenBank/DDBJ databases">
        <title>Metabolic potential, ecology and presence of endohyphal bacteria is reflected in genomic diversity of Mucoromycotina.</title>
        <authorList>
            <person name="Muszewska A."/>
            <person name="Okrasinska A."/>
            <person name="Steczkiewicz K."/>
            <person name="Drgas O."/>
            <person name="Orlowska M."/>
            <person name="Perlinska-Lenart U."/>
            <person name="Aleksandrzak-Piekarczyk T."/>
            <person name="Szatraj K."/>
            <person name="Zielenkiewicz U."/>
            <person name="Pilsyk S."/>
            <person name="Malc E."/>
            <person name="Mieczkowski P."/>
            <person name="Kruszewska J.S."/>
            <person name="Biernat P."/>
            <person name="Pawlowska J."/>
        </authorList>
    </citation>
    <scope>NUCLEOTIDE SEQUENCE</scope>
    <source>
        <strain evidence="1">WA0000017839</strain>
    </source>
</reference>
<sequence length="170" mass="20011">MEIQRILEDIEYNVLKTFLHQKLTAVIEWSNIFFIEEISKEFLFASQSTAKEKIRDLLSDFWDEVIHDPKSSESIRKKATRLKGTIKLVIDSRPMTMIINGNIQRQSRQILRDDLVQQEYDALSGVHVQPSITNTDQEGLQESSKKRKYLKKSDLRNLTYKYKVAKLNEY</sequence>
<gene>
    <name evidence="1" type="ORF">INT47_004735</name>
</gene>
<comment type="caution">
    <text evidence="1">The sequence shown here is derived from an EMBL/GenBank/DDBJ whole genome shotgun (WGS) entry which is preliminary data.</text>
</comment>
<name>A0A8H7QGE5_9FUNG</name>
<protein>
    <submittedName>
        <fullName evidence="1">Uncharacterized protein</fullName>
    </submittedName>
</protein>
<dbReference type="Proteomes" id="UP000603453">
    <property type="component" value="Unassembled WGS sequence"/>
</dbReference>
<dbReference type="EMBL" id="JAEPRD010000334">
    <property type="protein sequence ID" value="KAG2191952.1"/>
    <property type="molecule type" value="Genomic_DNA"/>
</dbReference>
<dbReference type="AlphaFoldDB" id="A0A8H7QGE5"/>
<organism evidence="1 2">
    <name type="scientific">Mucor saturninus</name>
    <dbReference type="NCBI Taxonomy" id="64648"/>
    <lineage>
        <taxon>Eukaryota</taxon>
        <taxon>Fungi</taxon>
        <taxon>Fungi incertae sedis</taxon>
        <taxon>Mucoromycota</taxon>
        <taxon>Mucoromycotina</taxon>
        <taxon>Mucoromycetes</taxon>
        <taxon>Mucorales</taxon>
        <taxon>Mucorineae</taxon>
        <taxon>Mucoraceae</taxon>
        <taxon>Mucor</taxon>
    </lineage>
</organism>
<evidence type="ECO:0000313" key="1">
    <source>
        <dbReference type="EMBL" id="KAG2191952.1"/>
    </source>
</evidence>